<accession>A0ABU7BWG8</accession>
<proteinExistence type="predicted"/>
<evidence type="ECO:0000313" key="2">
    <source>
        <dbReference type="Proteomes" id="UP001345963"/>
    </source>
</evidence>
<reference evidence="1 2" key="1">
    <citation type="submission" date="2021-07" db="EMBL/GenBank/DDBJ databases">
        <authorList>
            <person name="Palmer J.M."/>
        </authorList>
    </citation>
    <scope>NUCLEOTIDE SEQUENCE [LARGE SCALE GENOMIC DNA]</scope>
    <source>
        <strain evidence="1 2">AT_MEX2019</strain>
        <tissue evidence="1">Muscle</tissue>
    </source>
</reference>
<dbReference type="Proteomes" id="UP001345963">
    <property type="component" value="Unassembled WGS sequence"/>
</dbReference>
<name>A0ABU7BWG8_9TELE</name>
<dbReference type="EMBL" id="JAHUTI010070171">
    <property type="protein sequence ID" value="MED6254991.1"/>
    <property type="molecule type" value="Genomic_DNA"/>
</dbReference>
<comment type="caution">
    <text evidence="1">The sequence shown here is derived from an EMBL/GenBank/DDBJ whole genome shotgun (WGS) entry which is preliminary data.</text>
</comment>
<gene>
    <name evidence="1" type="ORF">ATANTOWER_003161</name>
</gene>
<organism evidence="1 2">
    <name type="scientific">Ataeniobius toweri</name>
    <dbReference type="NCBI Taxonomy" id="208326"/>
    <lineage>
        <taxon>Eukaryota</taxon>
        <taxon>Metazoa</taxon>
        <taxon>Chordata</taxon>
        <taxon>Craniata</taxon>
        <taxon>Vertebrata</taxon>
        <taxon>Euteleostomi</taxon>
        <taxon>Actinopterygii</taxon>
        <taxon>Neopterygii</taxon>
        <taxon>Teleostei</taxon>
        <taxon>Neoteleostei</taxon>
        <taxon>Acanthomorphata</taxon>
        <taxon>Ovalentaria</taxon>
        <taxon>Atherinomorphae</taxon>
        <taxon>Cyprinodontiformes</taxon>
        <taxon>Goodeidae</taxon>
        <taxon>Ataeniobius</taxon>
    </lineage>
</organism>
<protein>
    <submittedName>
        <fullName evidence="1">Uncharacterized protein</fullName>
    </submittedName>
</protein>
<sequence>MCGFHHDFRLTASRYRPPSLPPLAQQILNKKRGPARWSWRSAVRRPVLHAFSDVTELLHKSPNDPLLIERHLKSKLSFQASLHLRHSRIRDGDLLLCAGGMRGRQRWKRHHTETRQVLRIMSRGLIQRLDERGDE</sequence>
<keyword evidence="2" id="KW-1185">Reference proteome</keyword>
<evidence type="ECO:0000313" key="1">
    <source>
        <dbReference type="EMBL" id="MED6254991.1"/>
    </source>
</evidence>